<evidence type="ECO:0000313" key="1">
    <source>
        <dbReference type="EMBL" id="KAK6788843.1"/>
    </source>
</evidence>
<keyword evidence="2" id="KW-1185">Reference proteome</keyword>
<name>A0AAN8TQ61_SOLBU</name>
<comment type="caution">
    <text evidence="1">The sequence shown here is derived from an EMBL/GenBank/DDBJ whole genome shotgun (WGS) entry which is preliminary data.</text>
</comment>
<evidence type="ECO:0000313" key="2">
    <source>
        <dbReference type="Proteomes" id="UP001371456"/>
    </source>
</evidence>
<gene>
    <name evidence="1" type="ORF">RDI58_012641</name>
</gene>
<organism evidence="1 2">
    <name type="scientific">Solanum bulbocastanum</name>
    <name type="common">Wild potato</name>
    <dbReference type="NCBI Taxonomy" id="147425"/>
    <lineage>
        <taxon>Eukaryota</taxon>
        <taxon>Viridiplantae</taxon>
        <taxon>Streptophyta</taxon>
        <taxon>Embryophyta</taxon>
        <taxon>Tracheophyta</taxon>
        <taxon>Spermatophyta</taxon>
        <taxon>Magnoliopsida</taxon>
        <taxon>eudicotyledons</taxon>
        <taxon>Gunneridae</taxon>
        <taxon>Pentapetalae</taxon>
        <taxon>asterids</taxon>
        <taxon>lamiids</taxon>
        <taxon>Solanales</taxon>
        <taxon>Solanaceae</taxon>
        <taxon>Solanoideae</taxon>
        <taxon>Solaneae</taxon>
        <taxon>Solanum</taxon>
    </lineage>
</organism>
<dbReference type="Proteomes" id="UP001371456">
    <property type="component" value="Unassembled WGS sequence"/>
</dbReference>
<dbReference type="EMBL" id="JBANQN010000005">
    <property type="protein sequence ID" value="KAK6788843.1"/>
    <property type="molecule type" value="Genomic_DNA"/>
</dbReference>
<sequence>MISIGDQQGILYRFLTMMLYPT</sequence>
<accession>A0AAN8TQ61</accession>
<protein>
    <submittedName>
        <fullName evidence="1">Uncharacterized protein</fullName>
    </submittedName>
</protein>
<reference evidence="1 2" key="1">
    <citation type="submission" date="2024-02" db="EMBL/GenBank/DDBJ databases">
        <title>de novo genome assembly of Solanum bulbocastanum strain 11H21.</title>
        <authorList>
            <person name="Hosaka A.J."/>
        </authorList>
    </citation>
    <scope>NUCLEOTIDE SEQUENCE [LARGE SCALE GENOMIC DNA]</scope>
    <source>
        <tissue evidence="1">Young leaves</tissue>
    </source>
</reference>
<proteinExistence type="predicted"/>
<dbReference type="AlphaFoldDB" id="A0AAN8TQ61"/>